<dbReference type="PANTHER" id="PTHR24161:SF20">
    <property type="entry name" value="ANKYRIN REPEAT AND SAM DOMAIN-CONTAINING PROTEIN 4B"/>
    <property type="match status" value="1"/>
</dbReference>
<dbReference type="EMBL" id="AFYH01152791">
    <property type="status" value="NOT_ANNOTATED_CDS"/>
    <property type="molecule type" value="Genomic_DNA"/>
</dbReference>
<dbReference type="SMART" id="SM00248">
    <property type="entry name" value="ANK"/>
    <property type="match status" value="3"/>
</dbReference>
<dbReference type="InterPro" id="IPR002110">
    <property type="entry name" value="Ankyrin_rpt"/>
</dbReference>
<reference evidence="8" key="2">
    <citation type="submission" date="2025-08" db="UniProtKB">
        <authorList>
            <consortium name="Ensembl"/>
        </authorList>
    </citation>
    <scope>IDENTIFICATION</scope>
</reference>
<dbReference type="Pfam" id="PF12796">
    <property type="entry name" value="Ank_2"/>
    <property type="match status" value="1"/>
</dbReference>
<dbReference type="EMBL" id="AFYH01152788">
    <property type="status" value="NOT_ANNOTATED_CDS"/>
    <property type="molecule type" value="Genomic_DNA"/>
</dbReference>
<evidence type="ECO:0000256" key="5">
    <source>
        <dbReference type="PROSITE-ProRule" id="PRU00023"/>
    </source>
</evidence>
<proteinExistence type="predicted"/>
<feature type="domain" description="SAM" evidence="7">
    <location>
        <begin position="342"/>
        <end position="392"/>
    </location>
</feature>
<dbReference type="FunCoup" id="H3AM75">
    <property type="interactions" value="8"/>
</dbReference>
<dbReference type="eggNOG" id="KOG0504">
    <property type="taxonomic scope" value="Eukaryota"/>
</dbReference>
<keyword evidence="2" id="KW-0677">Repeat</keyword>
<dbReference type="Gene3D" id="1.25.40.20">
    <property type="entry name" value="Ankyrin repeat-containing domain"/>
    <property type="match status" value="1"/>
</dbReference>
<feature type="repeat" description="ANK" evidence="5">
    <location>
        <begin position="64"/>
        <end position="96"/>
    </location>
</feature>
<feature type="coiled-coil region" evidence="6">
    <location>
        <begin position="133"/>
        <end position="160"/>
    </location>
</feature>
<dbReference type="GeneTree" id="ENSGT00390000017548"/>
<reference evidence="9" key="1">
    <citation type="submission" date="2011-08" db="EMBL/GenBank/DDBJ databases">
        <title>The draft genome of Latimeria chalumnae.</title>
        <authorList>
            <person name="Di Palma F."/>
            <person name="Alfoldi J."/>
            <person name="Johnson J."/>
            <person name="Berlin A."/>
            <person name="Gnerre S."/>
            <person name="Jaffe D."/>
            <person name="MacCallum I."/>
            <person name="Young S."/>
            <person name="Walker B.J."/>
            <person name="Lander E."/>
            <person name="Lindblad-Toh K."/>
        </authorList>
    </citation>
    <scope>NUCLEOTIDE SEQUENCE [LARGE SCALE GENOMIC DNA]</scope>
    <source>
        <strain evidence="9">Wild caught</strain>
    </source>
</reference>
<dbReference type="InParanoid" id="H3AM75"/>
<dbReference type="PROSITE" id="PS50297">
    <property type="entry name" value="ANK_REP_REGION"/>
    <property type="match status" value="1"/>
</dbReference>
<dbReference type="OMA" id="SHGHMEI"/>
<accession>H3AM75</accession>
<feature type="repeat" description="ANK" evidence="5">
    <location>
        <begin position="31"/>
        <end position="63"/>
    </location>
</feature>
<dbReference type="PROSITE" id="PS50088">
    <property type="entry name" value="ANK_REPEAT"/>
    <property type="match status" value="2"/>
</dbReference>
<keyword evidence="4" id="KW-0966">Cell projection</keyword>
<dbReference type="InterPro" id="IPR013761">
    <property type="entry name" value="SAM/pointed_sf"/>
</dbReference>
<dbReference type="PANTHER" id="PTHR24161">
    <property type="entry name" value="ANK_REP_REGION DOMAIN-CONTAINING PROTEIN-RELATED"/>
    <property type="match status" value="1"/>
</dbReference>
<evidence type="ECO:0000313" key="9">
    <source>
        <dbReference type="Proteomes" id="UP000008672"/>
    </source>
</evidence>
<dbReference type="SUPFAM" id="SSF47769">
    <property type="entry name" value="SAM/Pointed domain"/>
    <property type="match status" value="1"/>
</dbReference>
<evidence type="ECO:0000313" key="8">
    <source>
        <dbReference type="Ensembl" id="ENSLACP00000010746.1"/>
    </source>
</evidence>
<dbReference type="Pfam" id="PF00536">
    <property type="entry name" value="SAM_1"/>
    <property type="match status" value="1"/>
</dbReference>
<keyword evidence="6" id="KW-0175">Coiled coil</keyword>
<evidence type="ECO:0000256" key="2">
    <source>
        <dbReference type="ARBA" id="ARBA00022737"/>
    </source>
</evidence>
<dbReference type="InterPro" id="IPR001660">
    <property type="entry name" value="SAM"/>
</dbReference>
<reference evidence="8" key="3">
    <citation type="submission" date="2025-09" db="UniProtKB">
        <authorList>
            <consortium name="Ensembl"/>
        </authorList>
    </citation>
    <scope>IDENTIFICATION</scope>
</reference>
<dbReference type="STRING" id="7897.ENSLACP00000010746"/>
<gene>
    <name evidence="8" type="primary">ANKS4B</name>
</gene>
<evidence type="ECO:0000259" key="7">
    <source>
        <dbReference type="Pfam" id="PF00536"/>
    </source>
</evidence>
<dbReference type="HOGENOM" id="CLU_028071_1_0_1"/>
<comment type="subcellular location">
    <subcellularLocation>
        <location evidence="1">Cell projection</location>
    </subcellularLocation>
</comment>
<dbReference type="InterPro" id="IPR036770">
    <property type="entry name" value="Ankyrin_rpt-contain_sf"/>
</dbReference>
<dbReference type="Proteomes" id="UP000008672">
    <property type="component" value="Unassembled WGS sequence"/>
</dbReference>
<evidence type="ECO:0000256" key="3">
    <source>
        <dbReference type="ARBA" id="ARBA00023043"/>
    </source>
</evidence>
<dbReference type="SUPFAM" id="SSF48403">
    <property type="entry name" value="Ankyrin repeat"/>
    <property type="match status" value="1"/>
</dbReference>
<dbReference type="EMBL" id="AFYH01152790">
    <property type="status" value="NOT_ANNOTATED_CDS"/>
    <property type="molecule type" value="Genomic_DNA"/>
</dbReference>
<dbReference type="Gene3D" id="1.10.150.50">
    <property type="entry name" value="Transcription Factor, Ets-1"/>
    <property type="match status" value="1"/>
</dbReference>
<dbReference type="FunFam" id="1.10.150.50:FF:000034">
    <property type="entry name" value="ankyrin repeat and SAM domain-containing protein 4B"/>
    <property type="match status" value="1"/>
</dbReference>
<sequence length="408" mass="46295">MSDRYHKAAIDGYLELLKEATRRDLNTPDEDGMTPTILAAYHSHLEALELICSRGGDPDKCDIWGNTPLHHAAANGHLHCVTFLVNFGANIFSLDNDFHSAMDLAATKNRMDCVGILDAAAGKQQLINPKKVAKLKEQAEKDAEKRVKECEKLKKRHQHKMNKKYDREINESRYESISSTSRSTLSNYISSDISGSLTARLKGTFQRKLGNKYKNTIERKKKEEKDFEAPTSVMDMSNEKEEHSSFESGDLSPDHFSQNPIFKCPGMVFRRTFALGTNADLDELSDEEIEEIDLRIRNELFQPEVSGNSGEVNQENDPDLPWNEEEIGLEDDEPETTPLEVFLATQKLVEFIPIFNREKIDLDALMLCNDEDLKGIHMQLGPRKKLLEATEKRKQVLKAPGRVLDTVM</sequence>
<evidence type="ECO:0000256" key="1">
    <source>
        <dbReference type="ARBA" id="ARBA00004316"/>
    </source>
</evidence>
<dbReference type="Ensembl" id="ENSLACT00000010826.1">
    <property type="protein sequence ID" value="ENSLACP00000010746.1"/>
    <property type="gene ID" value="ENSLACG00000009462.1"/>
</dbReference>
<evidence type="ECO:0000256" key="4">
    <source>
        <dbReference type="ARBA" id="ARBA00023273"/>
    </source>
</evidence>
<dbReference type="AlphaFoldDB" id="H3AM75"/>
<dbReference type="GO" id="GO:0120025">
    <property type="term" value="C:plasma membrane bounded cell projection"/>
    <property type="evidence" value="ECO:0007669"/>
    <property type="project" value="UniProtKB-ARBA"/>
</dbReference>
<keyword evidence="3 5" id="KW-0040">ANK repeat</keyword>
<dbReference type="EMBL" id="AFYH01152789">
    <property type="status" value="NOT_ANNOTATED_CDS"/>
    <property type="molecule type" value="Genomic_DNA"/>
</dbReference>
<organism evidence="8 9">
    <name type="scientific">Latimeria chalumnae</name>
    <name type="common">Coelacanth</name>
    <dbReference type="NCBI Taxonomy" id="7897"/>
    <lineage>
        <taxon>Eukaryota</taxon>
        <taxon>Metazoa</taxon>
        <taxon>Chordata</taxon>
        <taxon>Craniata</taxon>
        <taxon>Vertebrata</taxon>
        <taxon>Euteleostomi</taxon>
        <taxon>Coelacanthiformes</taxon>
        <taxon>Coelacanthidae</taxon>
        <taxon>Latimeria</taxon>
    </lineage>
</organism>
<protein>
    <submittedName>
        <fullName evidence="8">Ankyrin repeat and sterile alpha motif domain containing 4B</fullName>
    </submittedName>
</protein>
<evidence type="ECO:0000256" key="6">
    <source>
        <dbReference type="SAM" id="Coils"/>
    </source>
</evidence>
<name>H3AM75_LATCH</name>
<keyword evidence="9" id="KW-1185">Reference proteome</keyword>
<dbReference type="FunFam" id="1.25.40.20:FF:000074">
    <property type="entry name" value="Usher syndrome type-1G protein isoform X1"/>
    <property type="match status" value="1"/>
</dbReference>